<dbReference type="InterPro" id="IPR036518">
    <property type="entry name" value="CobE/GbiG_C_sf"/>
</dbReference>
<gene>
    <name evidence="6" type="ORF">G3I50_06870</name>
</gene>
<protein>
    <recommendedName>
        <fullName evidence="3">Aminotransferase</fullName>
        <ecNumber evidence="3">2.6.1.-</ecNumber>
    </recommendedName>
</protein>
<dbReference type="InterPro" id="IPR002750">
    <property type="entry name" value="CobE/GbiG_C"/>
</dbReference>
<evidence type="ECO:0000256" key="3">
    <source>
        <dbReference type="RuleBase" id="RU000481"/>
    </source>
</evidence>
<dbReference type="PANTHER" id="PTHR42885:SF1">
    <property type="entry name" value="THREONINE-PHOSPHATE DECARBOXYLASE"/>
    <property type="match status" value="1"/>
</dbReference>
<evidence type="ECO:0000313" key="7">
    <source>
        <dbReference type="Proteomes" id="UP000469670"/>
    </source>
</evidence>
<dbReference type="InterPro" id="IPR015421">
    <property type="entry name" value="PyrdxlP-dep_Trfase_major"/>
</dbReference>
<dbReference type="GO" id="GO:0016829">
    <property type="term" value="F:lyase activity"/>
    <property type="evidence" value="ECO:0007669"/>
    <property type="project" value="UniProtKB-KW"/>
</dbReference>
<dbReference type="GO" id="GO:0030170">
    <property type="term" value="F:pyridoxal phosphate binding"/>
    <property type="evidence" value="ECO:0007669"/>
    <property type="project" value="InterPro"/>
</dbReference>
<name>A0A7K3RS03_9ACTN</name>
<dbReference type="PANTHER" id="PTHR42885">
    <property type="entry name" value="HISTIDINOL-PHOSPHATE AMINOTRANSFERASE-RELATED"/>
    <property type="match status" value="1"/>
</dbReference>
<feature type="domain" description="Aminotransferase class I/classII large" evidence="4">
    <location>
        <begin position="209"/>
        <end position="528"/>
    </location>
</feature>
<dbReference type="InterPro" id="IPR015424">
    <property type="entry name" value="PyrdxlP-dep_Trfase"/>
</dbReference>
<feature type="domain" description="CobE/GbiG C-terminal" evidence="5">
    <location>
        <begin position="17"/>
        <end position="144"/>
    </location>
</feature>
<keyword evidence="6" id="KW-0456">Lyase</keyword>
<reference evidence="6 7" key="1">
    <citation type="submission" date="2020-01" db="EMBL/GenBank/DDBJ databases">
        <title>Insect and environment-associated Actinomycetes.</title>
        <authorList>
            <person name="Currrie C."/>
            <person name="Chevrette M."/>
            <person name="Carlson C."/>
            <person name="Stubbendieck R."/>
            <person name="Wendt-Pienkowski E."/>
        </authorList>
    </citation>
    <scope>NUCLEOTIDE SEQUENCE [LARGE SCALE GENOMIC DNA]</scope>
    <source>
        <strain evidence="6 7">SID7590</strain>
    </source>
</reference>
<dbReference type="CDD" id="cd00609">
    <property type="entry name" value="AAT_like"/>
    <property type="match status" value="1"/>
</dbReference>
<dbReference type="AlphaFoldDB" id="A0A7K3RS03"/>
<dbReference type="InterPro" id="IPR015422">
    <property type="entry name" value="PyrdxlP-dep_Trfase_small"/>
</dbReference>
<dbReference type="Pfam" id="PF00155">
    <property type="entry name" value="Aminotran_1_2"/>
    <property type="match status" value="1"/>
</dbReference>
<evidence type="ECO:0000256" key="1">
    <source>
        <dbReference type="ARBA" id="ARBA00001933"/>
    </source>
</evidence>
<dbReference type="RefSeq" id="WP_164200674.1">
    <property type="nucleotide sequence ID" value="NZ_JAAGMP010000319.1"/>
</dbReference>
<dbReference type="EMBL" id="JAAGMP010000319">
    <property type="protein sequence ID" value="NEC17985.1"/>
    <property type="molecule type" value="Genomic_DNA"/>
</dbReference>
<dbReference type="SUPFAM" id="SSF53383">
    <property type="entry name" value="PLP-dependent transferases"/>
    <property type="match status" value="1"/>
</dbReference>
<dbReference type="GO" id="GO:0008483">
    <property type="term" value="F:transaminase activity"/>
    <property type="evidence" value="ECO:0007669"/>
    <property type="project" value="UniProtKB-KW"/>
</dbReference>
<dbReference type="Gene3D" id="3.90.1150.10">
    <property type="entry name" value="Aspartate Aminotransferase, domain 1"/>
    <property type="match status" value="1"/>
</dbReference>
<keyword evidence="3" id="KW-0032">Aminotransferase</keyword>
<dbReference type="InterPro" id="IPR004838">
    <property type="entry name" value="NHTrfase_class1_PyrdxlP-BS"/>
</dbReference>
<evidence type="ECO:0000256" key="2">
    <source>
        <dbReference type="ARBA" id="ARBA00022898"/>
    </source>
</evidence>
<dbReference type="EC" id="2.6.1.-" evidence="3"/>
<dbReference type="Gene3D" id="3.40.640.10">
    <property type="entry name" value="Type I PLP-dependent aspartate aminotransferase-like (Major domain)"/>
    <property type="match status" value="1"/>
</dbReference>
<keyword evidence="2" id="KW-0663">Pyridoxal phosphate</keyword>
<dbReference type="Gene3D" id="3.30.420.180">
    <property type="entry name" value="CobE/GbiG C-terminal domain"/>
    <property type="match status" value="1"/>
</dbReference>
<comment type="caution">
    <text evidence="6">The sequence shown here is derived from an EMBL/GenBank/DDBJ whole genome shotgun (WGS) entry which is preliminary data.</text>
</comment>
<accession>A0A7K3RS03</accession>
<keyword evidence="3" id="KW-0808">Transferase</keyword>
<comment type="similarity">
    <text evidence="3">Belongs to the class-I pyridoxal-phosphate-dependent aminotransferase family.</text>
</comment>
<dbReference type="PROSITE" id="PS00105">
    <property type="entry name" value="AA_TRANSFER_CLASS_1"/>
    <property type="match status" value="1"/>
</dbReference>
<evidence type="ECO:0000259" key="4">
    <source>
        <dbReference type="Pfam" id="PF00155"/>
    </source>
</evidence>
<dbReference type="Pfam" id="PF01890">
    <property type="entry name" value="CbiG_C"/>
    <property type="match status" value="1"/>
</dbReference>
<dbReference type="Proteomes" id="UP000469670">
    <property type="component" value="Unassembled WGS sequence"/>
</dbReference>
<dbReference type="SUPFAM" id="SSF159664">
    <property type="entry name" value="CobE/GbiG C-terminal domain-like"/>
    <property type="match status" value="1"/>
</dbReference>
<dbReference type="NCBIfam" id="NF005915">
    <property type="entry name" value="PRK07908.1"/>
    <property type="match status" value="1"/>
</dbReference>
<evidence type="ECO:0000313" key="6">
    <source>
        <dbReference type="EMBL" id="NEC17985.1"/>
    </source>
</evidence>
<organism evidence="6 7">
    <name type="scientific">Streptomyces parvus</name>
    <dbReference type="NCBI Taxonomy" id="66428"/>
    <lineage>
        <taxon>Bacteria</taxon>
        <taxon>Bacillati</taxon>
        <taxon>Actinomycetota</taxon>
        <taxon>Actinomycetes</taxon>
        <taxon>Kitasatosporales</taxon>
        <taxon>Streptomycetaceae</taxon>
        <taxon>Streptomyces</taxon>
    </lineage>
</organism>
<proteinExistence type="inferred from homology"/>
<sequence length="541" mass="56154">MTGASLGPGPESGARSLVVGVGARRGVSGDAVFALIEAVLSGAGLDPADVVEVATVDAKGDEPGIVGAAARLGVPVRTHPAGALAAVRVPHPSAAVGAAVGTVSVAEAAALIEADELVVPKTRAPGGKAGVKGMAKGVATCAVARRFPAADGAFDVSGRKTSTSPVTAGSRPFTMAAMNPPTHPPTRDIESAGPDLWHHGDAEVRGENLTDLAVNVRTHTPPPWLRERIAASLTSLAAYPDGSSARAAVAGRHGLPVERVLLTAGAAEAFVLIARALPARRPVVVHPQFTEPEAALRAAGHEVGRVLLRAEDGFRLDPAAVPEEADLVMVGNPTNPTSVLHPAALLEKLARPGRTLVVDEAFMDVVPGEREALCDRTDIPGLVVLRSLTKTWGLAGLRIGYVLAEPETVARLADAQPLWPVSTPALAAAEACMEPRALVEAAEAADRITVDRAHLLAGLAEFSEVEVVEEARGPFVLVRLERAADVRERLRLLGFAARRGDTFPGLGPQWLRLAVRDRATTNRFLQALDQAVQALPARSGR</sequence>
<dbReference type="GO" id="GO:0009236">
    <property type="term" value="P:cobalamin biosynthetic process"/>
    <property type="evidence" value="ECO:0007669"/>
    <property type="project" value="InterPro"/>
</dbReference>
<dbReference type="InterPro" id="IPR004839">
    <property type="entry name" value="Aminotransferase_I/II_large"/>
</dbReference>
<evidence type="ECO:0000259" key="5">
    <source>
        <dbReference type="Pfam" id="PF01890"/>
    </source>
</evidence>
<comment type="cofactor">
    <cofactor evidence="1 3">
        <name>pyridoxal 5'-phosphate</name>
        <dbReference type="ChEBI" id="CHEBI:597326"/>
    </cofactor>
</comment>